<dbReference type="InterPro" id="IPR011979">
    <property type="entry name" value="Antitox_Xre"/>
</dbReference>
<evidence type="ECO:0000256" key="1">
    <source>
        <dbReference type="SAM" id="MobiDB-lite"/>
    </source>
</evidence>
<organism evidence="4 5">
    <name type="scientific">Ramlibacter aquaticus</name>
    <dbReference type="NCBI Taxonomy" id="2780094"/>
    <lineage>
        <taxon>Bacteria</taxon>
        <taxon>Pseudomonadati</taxon>
        <taxon>Pseudomonadota</taxon>
        <taxon>Betaproteobacteria</taxon>
        <taxon>Burkholderiales</taxon>
        <taxon>Comamonadaceae</taxon>
        <taxon>Ramlibacter</taxon>
    </lineage>
</organism>
<feature type="domain" description="Antitoxin Xre-like helix-turn-helix" evidence="3">
    <location>
        <begin position="71"/>
        <end position="132"/>
    </location>
</feature>
<gene>
    <name evidence="4" type="ORF">IM725_17040</name>
</gene>
<dbReference type="EMBL" id="JADDOJ010000088">
    <property type="protein sequence ID" value="MBE7942278.1"/>
    <property type="molecule type" value="Genomic_DNA"/>
</dbReference>
<dbReference type="NCBIfam" id="TIGR02293">
    <property type="entry name" value="TAS_TIGR02293"/>
    <property type="match status" value="1"/>
</dbReference>
<evidence type="ECO:0000259" key="3">
    <source>
        <dbReference type="Pfam" id="PF20432"/>
    </source>
</evidence>
<dbReference type="RefSeq" id="WP_193781834.1">
    <property type="nucleotide sequence ID" value="NZ_JADDOJ010000088.1"/>
</dbReference>
<dbReference type="InterPro" id="IPR024467">
    <property type="entry name" value="Xre/MbcA/ParS-like_toxin-bd"/>
</dbReference>
<dbReference type="Proteomes" id="UP000715965">
    <property type="component" value="Unassembled WGS sequence"/>
</dbReference>
<dbReference type="Pfam" id="PF20432">
    <property type="entry name" value="Xre-like-HTH"/>
    <property type="match status" value="1"/>
</dbReference>
<proteinExistence type="predicted"/>
<feature type="domain" description="Antitoxin Xre/MbcA/ParS-like toxin-binding" evidence="2">
    <location>
        <begin position="151"/>
        <end position="195"/>
    </location>
</feature>
<evidence type="ECO:0000313" key="4">
    <source>
        <dbReference type="EMBL" id="MBE7942278.1"/>
    </source>
</evidence>
<feature type="compositionally biased region" description="Polar residues" evidence="1">
    <location>
        <begin position="18"/>
        <end position="29"/>
    </location>
</feature>
<dbReference type="Pfam" id="PF09722">
    <property type="entry name" value="Xre_MbcA_ParS_C"/>
    <property type="match status" value="1"/>
</dbReference>
<comment type="caution">
    <text evidence="4">The sequence shown here is derived from an EMBL/GenBank/DDBJ whole genome shotgun (WGS) entry which is preliminary data.</text>
</comment>
<accession>A0ABR9SIS8</accession>
<protein>
    <submittedName>
        <fullName evidence="4">DUF2384 domain-containing protein</fullName>
    </submittedName>
</protein>
<name>A0ABR9SIS8_9BURK</name>
<evidence type="ECO:0000259" key="2">
    <source>
        <dbReference type="Pfam" id="PF09722"/>
    </source>
</evidence>
<feature type="region of interest" description="Disordered" evidence="1">
    <location>
        <begin position="1"/>
        <end position="29"/>
    </location>
</feature>
<keyword evidence="5" id="KW-1185">Reference proteome</keyword>
<dbReference type="InterPro" id="IPR046847">
    <property type="entry name" value="Xre-like_HTH"/>
</dbReference>
<sequence>MSSKVILPGTASRAGRKGTSSSLIPQQRKPTGKFEVINGKVAVFKAAKTKARWRGGEAFFLNIYTAEPMQRVDTIKQGVNAGIVDWMAKEMAMPKDRLLPALGLSAATVNRRASADQPLSSEDSERVLGMARLVGQVQAMVNQSGNPEGFNAAQWVAHWLEEPLDAIGGRKPAELMDTFEGQSIVSNLLARMQSGAYA</sequence>
<evidence type="ECO:0000313" key="5">
    <source>
        <dbReference type="Proteomes" id="UP000715965"/>
    </source>
</evidence>
<reference evidence="4 5" key="1">
    <citation type="submission" date="2020-10" db="EMBL/GenBank/DDBJ databases">
        <title>Draft genome of Ramlibacter aquaticus LMG 30558.</title>
        <authorList>
            <person name="Props R."/>
        </authorList>
    </citation>
    <scope>NUCLEOTIDE SEQUENCE [LARGE SCALE GENOMIC DNA]</scope>
    <source>
        <strain evidence="4 5">LMG 30558</strain>
    </source>
</reference>